<evidence type="ECO:0000313" key="28">
    <source>
        <dbReference type="EMBL" id="QSX08667.1"/>
    </source>
</evidence>
<keyword evidence="11" id="KW-0378">Hydrolase</keyword>
<dbReference type="InterPro" id="IPR023346">
    <property type="entry name" value="Lysozyme-like_dom_sf"/>
</dbReference>
<evidence type="ECO:0000256" key="21">
    <source>
        <dbReference type="ARBA" id="ARBA00044770"/>
    </source>
</evidence>
<dbReference type="SUPFAM" id="SSF53955">
    <property type="entry name" value="Lysozyme-like"/>
    <property type="match status" value="1"/>
</dbReference>
<dbReference type="GO" id="GO:0071555">
    <property type="term" value="P:cell wall organization"/>
    <property type="evidence" value="ECO:0007669"/>
    <property type="project" value="UniProtKB-KW"/>
</dbReference>
<dbReference type="Pfam" id="PF00912">
    <property type="entry name" value="Transgly"/>
    <property type="match status" value="1"/>
</dbReference>
<dbReference type="Pfam" id="PF00905">
    <property type="entry name" value="Transpeptidase"/>
    <property type="match status" value="1"/>
</dbReference>
<feature type="domain" description="Pesticidal crystal protein Cry22Aa Ig-like" evidence="27">
    <location>
        <begin position="962"/>
        <end position="1031"/>
    </location>
</feature>
<keyword evidence="14" id="KW-0573">Peptidoglycan synthesis</keyword>
<dbReference type="EMBL" id="CP071444">
    <property type="protein sequence ID" value="QSX08667.1"/>
    <property type="molecule type" value="Genomic_DNA"/>
</dbReference>
<evidence type="ECO:0000256" key="6">
    <source>
        <dbReference type="ARBA" id="ARBA00022645"/>
    </source>
</evidence>
<dbReference type="Pfam" id="PF16403">
    <property type="entry name" value="Bact_surface_Ig-like"/>
    <property type="match status" value="1"/>
</dbReference>
<dbReference type="AlphaFoldDB" id="A0A974XF18"/>
<evidence type="ECO:0000256" key="17">
    <source>
        <dbReference type="ARBA" id="ARBA00023251"/>
    </source>
</evidence>
<evidence type="ECO:0000256" key="15">
    <source>
        <dbReference type="ARBA" id="ARBA00022989"/>
    </source>
</evidence>
<evidence type="ECO:0000259" key="25">
    <source>
        <dbReference type="Pfam" id="PF00905"/>
    </source>
</evidence>
<feature type="domain" description="Glycosyl transferase family 51" evidence="26">
    <location>
        <begin position="94"/>
        <end position="254"/>
    </location>
</feature>
<dbReference type="GO" id="GO:0008955">
    <property type="term" value="F:peptidoglycan glycosyltransferase activity"/>
    <property type="evidence" value="ECO:0007669"/>
    <property type="project" value="UniProtKB-EC"/>
</dbReference>
<evidence type="ECO:0000259" key="27">
    <source>
        <dbReference type="Pfam" id="PF16403"/>
    </source>
</evidence>
<dbReference type="GO" id="GO:0046677">
    <property type="term" value="P:response to antibiotic"/>
    <property type="evidence" value="ECO:0007669"/>
    <property type="project" value="UniProtKB-KW"/>
</dbReference>
<comment type="catalytic activity">
    <reaction evidence="20">
        <text>Preferential cleavage: (Ac)2-L-Lys-D-Ala-|-D-Ala. Also transpeptidation of peptidyl-alanyl moieties that are N-acyl substituents of D-alanine.</text>
        <dbReference type="EC" id="3.4.16.4"/>
    </reaction>
</comment>
<dbReference type="GO" id="GO:0009252">
    <property type="term" value="P:peptidoglycan biosynthetic process"/>
    <property type="evidence" value="ECO:0007669"/>
    <property type="project" value="UniProtKB-KW"/>
</dbReference>
<dbReference type="PANTHER" id="PTHR32282:SF11">
    <property type="entry name" value="PENICILLIN-BINDING PROTEIN 1B"/>
    <property type="match status" value="1"/>
</dbReference>
<evidence type="ECO:0000256" key="8">
    <source>
        <dbReference type="ARBA" id="ARBA00022676"/>
    </source>
</evidence>
<gene>
    <name evidence="28" type="ORF">J0B03_00830</name>
</gene>
<dbReference type="GO" id="GO:0008658">
    <property type="term" value="F:penicillin binding"/>
    <property type="evidence" value="ECO:0007669"/>
    <property type="project" value="InterPro"/>
</dbReference>
<keyword evidence="17" id="KW-0046">Antibiotic resistance</keyword>
<keyword evidence="16 24" id="KW-0472">Membrane</keyword>
<dbReference type="InterPro" id="IPR012338">
    <property type="entry name" value="Beta-lactam/transpept-like"/>
</dbReference>
<dbReference type="InterPro" id="IPR013783">
    <property type="entry name" value="Ig-like_fold"/>
</dbReference>
<evidence type="ECO:0000256" key="5">
    <source>
        <dbReference type="ARBA" id="ARBA00022475"/>
    </source>
</evidence>
<keyword evidence="29" id="KW-1185">Reference proteome</keyword>
<keyword evidence="5" id="KW-1003">Cell membrane</keyword>
<evidence type="ECO:0000256" key="22">
    <source>
        <dbReference type="ARBA" id="ARBA00049902"/>
    </source>
</evidence>
<keyword evidence="7" id="KW-0645">Protease</keyword>
<evidence type="ECO:0000256" key="14">
    <source>
        <dbReference type="ARBA" id="ARBA00022984"/>
    </source>
</evidence>
<keyword evidence="13" id="KW-0735">Signal-anchor</keyword>
<reference evidence="28" key="1">
    <citation type="submission" date="2021-03" db="EMBL/GenBank/DDBJ databases">
        <title>Alkalibacter marinus sp. nov., isolated from tidal flat sediment.</title>
        <authorList>
            <person name="Namirimu T."/>
            <person name="Yang J.-A."/>
            <person name="Yang S.-H."/>
            <person name="Kim Y.-J."/>
            <person name="Kwon K.K."/>
        </authorList>
    </citation>
    <scope>NUCLEOTIDE SEQUENCE</scope>
    <source>
        <strain evidence="28">ES005</strain>
    </source>
</reference>
<keyword evidence="15 24" id="KW-1133">Transmembrane helix</keyword>
<dbReference type="InterPro" id="IPR001460">
    <property type="entry name" value="PCN-bd_Tpept"/>
</dbReference>
<name>A0A974XF18_9FIRM</name>
<dbReference type="Gene3D" id="1.10.3810.10">
    <property type="entry name" value="Biosynthetic peptidoglycan transglycosylase-like"/>
    <property type="match status" value="1"/>
</dbReference>
<accession>A0A974XF18</accession>
<keyword evidence="6" id="KW-0121">Carboxypeptidase</keyword>
<comment type="catalytic activity">
    <reaction evidence="22">
        <text>[GlcNAc-(1-&gt;4)-Mur2Ac(oyl-L-Ala-gamma-D-Glu-L-Lys-D-Ala-D-Ala)](n)-di-trans,octa-cis-undecaprenyl diphosphate + beta-D-GlcNAc-(1-&gt;4)-Mur2Ac(oyl-L-Ala-gamma-D-Glu-L-Lys-D-Ala-D-Ala)-di-trans,octa-cis-undecaprenyl diphosphate = [GlcNAc-(1-&gt;4)-Mur2Ac(oyl-L-Ala-gamma-D-Glu-L-Lys-D-Ala-D-Ala)](n+1)-di-trans,octa-cis-undecaprenyl diphosphate + di-trans,octa-cis-undecaprenyl diphosphate + H(+)</text>
        <dbReference type="Rhea" id="RHEA:23708"/>
        <dbReference type="Rhea" id="RHEA-COMP:9602"/>
        <dbReference type="Rhea" id="RHEA-COMP:9603"/>
        <dbReference type="ChEBI" id="CHEBI:15378"/>
        <dbReference type="ChEBI" id="CHEBI:58405"/>
        <dbReference type="ChEBI" id="CHEBI:60033"/>
        <dbReference type="ChEBI" id="CHEBI:78435"/>
        <dbReference type="EC" id="2.4.99.28"/>
    </reaction>
</comment>
<evidence type="ECO:0000256" key="16">
    <source>
        <dbReference type="ARBA" id="ARBA00023136"/>
    </source>
</evidence>
<evidence type="ECO:0000256" key="9">
    <source>
        <dbReference type="ARBA" id="ARBA00022679"/>
    </source>
</evidence>
<feature type="region of interest" description="Disordered" evidence="23">
    <location>
        <begin position="1"/>
        <end position="31"/>
    </location>
</feature>
<keyword evidence="10 24" id="KW-0812">Transmembrane</keyword>
<dbReference type="Gene3D" id="3.40.710.10">
    <property type="entry name" value="DD-peptidase/beta-lactamase superfamily"/>
    <property type="match status" value="1"/>
</dbReference>
<dbReference type="EC" id="3.4.16.4" evidence="3"/>
<evidence type="ECO:0000256" key="18">
    <source>
        <dbReference type="ARBA" id="ARBA00023268"/>
    </source>
</evidence>
<dbReference type="InterPro" id="IPR036950">
    <property type="entry name" value="PBP_transglycosylase"/>
</dbReference>
<evidence type="ECO:0000259" key="26">
    <source>
        <dbReference type="Pfam" id="PF00912"/>
    </source>
</evidence>
<sequence>MSEHKNETNPVSEAQKNDTSNNNKKSKKRKKKPLTVKQKIFKVFKWFFLLLFILLLVGGSVGGYMVYNWVKDAPPLDMTKFDYIEPSRIVDKDGEFYQELQGTEKREIVSIDQIPDIVQKAFISIEDERFEEHNGVDIQGFTRAGLEVIRTGSLSGPGGSTITQQLIKLTHLTPEKALERKFTEIYLAMELEKVLTKDQIMEAYLNKINFAYAWGVQSASEVYFGNDISEATVAQAAVLAGIIKSPTNYKPYIIEEKEEGVFGIKVDEEGKVVYNEKNLLRAKAVVTQMLKLGHITQAQHDEAVSQLENNDFGLQLPEENEIYSYFTDALYEQLITDLVETDQFSFNTREEAQVYLLNSGLTVHSTLDQRIQNILEEKIQDDTLFPKQSSTARAASAALTKERGEEVNFMPEGAMTIIENGTGHVVGIVGGRSKETSRSLNRATQKFQIGSSTKPLTTYAPGIETKRITAASTFDNIPIQIGSWKPGNAGGFTGMTSVREGIKRSINVIAVQALYATGIENAAHYAELLGLEIVREGDRNDMNGSALALGGYTHGQTTLAMASAYSTFPDQGTRTVPIMYTKITDHDGNVVFENPEEKVRVFSEQTAYIVTDMLRAVVRGGTTSVSVSGMDIAGKTGTTNDQMHAYFAAFSKYYTGAVWYGYDQNKVTAGGRTYNLNIGIYGGSRPGPASLWQSVMREIHKDLPNANLPSRPSGIVTASVDKVSGLLPTELTEKDPRGSMVGSEMFISGTVPTESDDYHIEVRMDVSTGKVASEFCPEHLVETVVRIEKPEDRFPGNIRPANANYVPNSEKGVLAPDLEDICTVHTGNSIIDLAILNANGGTVDNITITQGESTVIRIRGVTQRGEYVDFSGGKLTVTPSTGNVSVVPSSAGNYTVTGISPGSGKIEATITYEYKVPVGEKTETRTYSYSDSMNYTIKQSNRPPTITLSYKGKNGVNITDEIFVGTSFSTSNISVKATDPDQGDQANITGPAITFNGAAAGQVDTSKAGTYVITYTATDKSGAATKGTLTLTVREQEVQAEPVED</sequence>
<keyword evidence="18" id="KW-0511">Multifunctional enzyme</keyword>
<dbReference type="RefSeq" id="WP_207300008.1">
    <property type="nucleotide sequence ID" value="NZ_CP071444.1"/>
</dbReference>
<evidence type="ECO:0000256" key="7">
    <source>
        <dbReference type="ARBA" id="ARBA00022670"/>
    </source>
</evidence>
<comment type="function">
    <text evidence="1">Cell wall formation. Synthesis of cross-linked peptidoglycan from the lipid intermediates. The enzyme has a penicillin-insensitive transglycosylase N-terminal domain (formation of linear glycan strands) and a penicillin-sensitive transpeptidase C-terminal domain (cross-linking of the peptide subunits).</text>
</comment>
<evidence type="ECO:0000256" key="19">
    <source>
        <dbReference type="ARBA" id="ARBA00023316"/>
    </source>
</evidence>
<evidence type="ECO:0000256" key="20">
    <source>
        <dbReference type="ARBA" id="ARBA00034000"/>
    </source>
</evidence>
<keyword evidence="12" id="KW-0133">Cell shape</keyword>
<dbReference type="PANTHER" id="PTHR32282">
    <property type="entry name" value="BINDING PROTEIN TRANSPEPTIDASE, PUTATIVE-RELATED"/>
    <property type="match status" value="1"/>
</dbReference>
<dbReference type="KEGG" id="alka:J0B03_00830"/>
<dbReference type="GO" id="GO:0005886">
    <property type="term" value="C:plasma membrane"/>
    <property type="evidence" value="ECO:0007669"/>
    <property type="project" value="UniProtKB-SubCell"/>
</dbReference>
<dbReference type="InterPro" id="IPR032179">
    <property type="entry name" value="Cry22Aa_Ig-like"/>
</dbReference>
<evidence type="ECO:0000256" key="10">
    <source>
        <dbReference type="ARBA" id="ARBA00022692"/>
    </source>
</evidence>
<evidence type="ECO:0000256" key="1">
    <source>
        <dbReference type="ARBA" id="ARBA00002624"/>
    </source>
</evidence>
<keyword evidence="9" id="KW-0808">Transferase</keyword>
<organism evidence="28 29">
    <name type="scientific">Alkalibacter rhizosphaerae</name>
    <dbReference type="NCBI Taxonomy" id="2815577"/>
    <lineage>
        <taxon>Bacteria</taxon>
        <taxon>Bacillati</taxon>
        <taxon>Bacillota</taxon>
        <taxon>Clostridia</taxon>
        <taxon>Eubacteriales</taxon>
        <taxon>Eubacteriaceae</taxon>
        <taxon>Alkalibacter</taxon>
    </lineage>
</organism>
<dbReference type="GO" id="GO:0009002">
    <property type="term" value="F:serine-type D-Ala-D-Ala carboxypeptidase activity"/>
    <property type="evidence" value="ECO:0007669"/>
    <property type="project" value="UniProtKB-EC"/>
</dbReference>
<dbReference type="SUPFAM" id="SSF56601">
    <property type="entry name" value="beta-lactamase/transpeptidase-like"/>
    <property type="match status" value="1"/>
</dbReference>
<evidence type="ECO:0000256" key="23">
    <source>
        <dbReference type="SAM" id="MobiDB-lite"/>
    </source>
</evidence>
<feature type="domain" description="Penicillin-binding protein transpeptidase" evidence="25">
    <location>
        <begin position="413"/>
        <end position="642"/>
    </location>
</feature>
<dbReference type="GO" id="GO:0008360">
    <property type="term" value="P:regulation of cell shape"/>
    <property type="evidence" value="ECO:0007669"/>
    <property type="project" value="UniProtKB-KW"/>
</dbReference>
<evidence type="ECO:0000256" key="4">
    <source>
        <dbReference type="ARBA" id="ARBA00018638"/>
    </source>
</evidence>
<evidence type="ECO:0000256" key="2">
    <source>
        <dbReference type="ARBA" id="ARBA00004401"/>
    </source>
</evidence>
<evidence type="ECO:0000256" key="13">
    <source>
        <dbReference type="ARBA" id="ARBA00022968"/>
    </source>
</evidence>
<evidence type="ECO:0000313" key="29">
    <source>
        <dbReference type="Proteomes" id="UP000663499"/>
    </source>
</evidence>
<evidence type="ECO:0000256" key="11">
    <source>
        <dbReference type="ARBA" id="ARBA00022801"/>
    </source>
</evidence>
<evidence type="ECO:0000256" key="3">
    <source>
        <dbReference type="ARBA" id="ARBA00012448"/>
    </source>
</evidence>
<dbReference type="EC" id="2.4.99.28" evidence="21"/>
<dbReference type="Proteomes" id="UP000663499">
    <property type="component" value="Chromosome"/>
</dbReference>
<keyword evidence="19" id="KW-0961">Cell wall biogenesis/degradation</keyword>
<dbReference type="Gene3D" id="2.60.40.10">
    <property type="entry name" value="Immunoglobulins"/>
    <property type="match status" value="1"/>
</dbReference>
<keyword evidence="8" id="KW-0328">Glycosyltransferase</keyword>
<dbReference type="InterPro" id="IPR050396">
    <property type="entry name" value="Glycosyltr_51/Transpeptidase"/>
</dbReference>
<protein>
    <recommendedName>
        <fullName evidence="4">Penicillin-binding protein 1A</fullName>
        <ecNumber evidence="21">2.4.99.28</ecNumber>
        <ecNumber evidence="3">3.4.16.4</ecNumber>
    </recommendedName>
</protein>
<comment type="subcellular location">
    <subcellularLocation>
        <location evidence="2">Cell membrane</location>
        <topology evidence="2">Single-pass type II membrane protein</topology>
    </subcellularLocation>
</comment>
<evidence type="ECO:0000256" key="12">
    <source>
        <dbReference type="ARBA" id="ARBA00022960"/>
    </source>
</evidence>
<proteinExistence type="predicted"/>
<evidence type="ECO:0000256" key="24">
    <source>
        <dbReference type="SAM" id="Phobius"/>
    </source>
</evidence>
<dbReference type="InterPro" id="IPR001264">
    <property type="entry name" value="Glyco_trans_51"/>
</dbReference>
<dbReference type="GO" id="GO:0006508">
    <property type="term" value="P:proteolysis"/>
    <property type="evidence" value="ECO:0007669"/>
    <property type="project" value="UniProtKB-KW"/>
</dbReference>
<dbReference type="GO" id="GO:0030288">
    <property type="term" value="C:outer membrane-bounded periplasmic space"/>
    <property type="evidence" value="ECO:0007669"/>
    <property type="project" value="TreeGrafter"/>
</dbReference>
<feature type="transmembrane region" description="Helical" evidence="24">
    <location>
        <begin position="46"/>
        <end position="70"/>
    </location>
</feature>